<organism evidence="1 2">
    <name type="scientific">Trifolium medium</name>
    <dbReference type="NCBI Taxonomy" id="97028"/>
    <lineage>
        <taxon>Eukaryota</taxon>
        <taxon>Viridiplantae</taxon>
        <taxon>Streptophyta</taxon>
        <taxon>Embryophyta</taxon>
        <taxon>Tracheophyta</taxon>
        <taxon>Spermatophyta</taxon>
        <taxon>Magnoliopsida</taxon>
        <taxon>eudicotyledons</taxon>
        <taxon>Gunneridae</taxon>
        <taxon>Pentapetalae</taxon>
        <taxon>rosids</taxon>
        <taxon>fabids</taxon>
        <taxon>Fabales</taxon>
        <taxon>Fabaceae</taxon>
        <taxon>Papilionoideae</taxon>
        <taxon>50 kb inversion clade</taxon>
        <taxon>NPAAA clade</taxon>
        <taxon>Hologalegina</taxon>
        <taxon>IRL clade</taxon>
        <taxon>Trifolieae</taxon>
        <taxon>Trifolium</taxon>
    </lineage>
</organism>
<dbReference type="AlphaFoldDB" id="A0A392UW68"/>
<dbReference type="EMBL" id="LXQA010992378">
    <property type="protein sequence ID" value="MCI80294.1"/>
    <property type="molecule type" value="Genomic_DNA"/>
</dbReference>
<evidence type="ECO:0000313" key="2">
    <source>
        <dbReference type="Proteomes" id="UP000265520"/>
    </source>
</evidence>
<dbReference type="Proteomes" id="UP000265520">
    <property type="component" value="Unassembled WGS sequence"/>
</dbReference>
<keyword evidence="2" id="KW-1185">Reference proteome</keyword>
<name>A0A392UW68_9FABA</name>
<accession>A0A392UW68</accession>
<evidence type="ECO:0000313" key="1">
    <source>
        <dbReference type="EMBL" id="MCI80294.1"/>
    </source>
</evidence>
<feature type="non-terminal residue" evidence="1">
    <location>
        <position position="28"/>
    </location>
</feature>
<reference evidence="1 2" key="1">
    <citation type="journal article" date="2018" name="Front. Plant Sci.">
        <title>Red Clover (Trifolium pratense) and Zigzag Clover (T. medium) - A Picture of Genomic Similarities and Differences.</title>
        <authorList>
            <person name="Dluhosova J."/>
            <person name="Istvanek J."/>
            <person name="Nedelnik J."/>
            <person name="Repkova J."/>
        </authorList>
    </citation>
    <scope>NUCLEOTIDE SEQUENCE [LARGE SCALE GENOMIC DNA]</scope>
    <source>
        <strain evidence="2">cv. 10/8</strain>
        <tissue evidence="1">Leaf</tissue>
    </source>
</reference>
<comment type="caution">
    <text evidence="1">The sequence shown here is derived from an EMBL/GenBank/DDBJ whole genome shotgun (WGS) entry which is preliminary data.</text>
</comment>
<proteinExistence type="predicted"/>
<sequence length="28" mass="3068">MLPLLLMKMLKHKAAKRTPPASNDGDCS</sequence>
<protein>
    <submittedName>
        <fullName evidence="1">Uncharacterized protein</fullName>
    </submittedName>
</protein>